<dbReference type="Pfam" id="PF05057">
    <property type="entry name" value="DUF676"/>
    <property type="match status" value="1"/>
</dbReference>
<name>A0AAD1Y9I9_EUPCR</name>
<evidence type="ECO:0000256" key="1">
    <source>
        <dbReference type="ARBA" id="ARBA00007949"/>
    </source>
</evidence>
<comment type="caution">
    <text evidence="4">The sequence shown here is derived from an EMBL/GenBank/DDBJ whole genome shotgun (WGS) entry which is preliminary data.</text>
</comment>
<gene>
    <name evidence="4" type="ORF">ECRASSUSDP1_LOCUS27104</name>
</gene>
<dbReference type="PANTHER" id="PTHR12482">
    <property type="entry name" value="LIPASE ROG1-RELATED-RELATED"/>
    <property type="match status" value="1"/>
</dbReference>
<dbReference type="InterPro" id="IPR007751">
    <property type="entry name" value="DUF676_lipase-like"/>
</dbReference>
<organism evidence="4 5">
    <name type="scientific">Euplotes crassus</name>
    <dbReference type="NCBI Taxonomy" id="5936"/>
    <lineage>
        <taxon>Eukaryota</taxon>
        <taxon>Sar</taxon>
        <taxon>Alveolata</taxon>
        <taxon>Ciliophora</taxon>
        <taxon>Intramacronucleata</taxon>
        <taxon>Spirotrichea</taxon>
        <taxon>Hypotrichia</taxon>
        <taxon>Euplotida</taxon>
        <taxon>Euplotidae</taxon>
        <taxon>Moneuplotes</taxon>
    </lineage>
</organism>
<dbReference type="EMBL" id="CAMPGE010027957">
    <property type="protein sequence ID" value="CAI2385532.1"/>
    <property type="molecule type" value="Genomic_DNA"/>
</dbReference>
<evidence type="ECO:0000256" key="2">
    <source>
        <dbReference type="SAM" id="MobiDB-lite"/>
    </source>
</evidence>
<sequence>MSYRAIVEFAFSMDSFRNVGMFQQGVYYLTYEIYYYKENKKIYATPYANIPFIYSETKGEGMRNLEPSVILEDKPVFKTRSFCIRFRHEEIPMNEVCQFRAEVDTDKEGHYLDTKFYVETNLCFLRYKFDGTANSKFMKNLIDERRDEFKIVSTQEFKITGALHGVTEYLPTTFKGVYFSVAHGLIHTALTDFKWRDCCLASLDIDGETDDNGIYIETERKLSLDEYRKMVEKYSYRPDSLNDYLLSNESDFYVVKYNRKTLEYIFDTFISPLILNWENLKRMYETILTEERDSIVNNCGPHFKIENSCENLEFCGKNSWKKFTHEEEDKTEDKENQPSDKEQATLGEDSDEEGNCDVGEENSGIQKIYSLQYTFKEFYLNYIDLKQAFIEKVYTKNPTTLIKNIETEFQILSGQVLQCNYDLMMLLGSAPEEIREYFREKYCQRLKEKVEDSVFRSHMKTSDFVISAENDSKELYKIIAEKRRSNVYDELIEDPPIEDLTNLTHDTTPVMIEEIYTMEDYKSESSGLTRASRKKIYNDGLHLFVLVHGFQATHIDMQEIKNHIAMVVPNSIFLCSESNEGVRTEGCLIESGRNLAEEIFDFFDDEEDCGEDVTQISFIGHSMGGVIIRSALPHLERYKKMFHGFCTLSSPHLGYAACKSKLIKVGLWAFQTWKKQKSIEQLSMKDAEDIEDTFMFKLSQYKGLKWFKHVMLFSSVQDGYVTFDSSRIQIFKNTTLYDPVRESKYIEMATNIFKGCDHTTVTRVDVNFSISGKSIDNMIGRKAHISFLSNSGFLTMFTNRFKETLFDQAL</sequence>
<evidence type="ECO:0000259" key="3">
    <source>
        <dbReference type="Pfam" id="PF05057"/>
    </source>
</evidence>
<evidence type="ECO:0000313" key="4">
    <source>
        <dbReference type="EMBL" id="CAI2385532.1"/>
    </source>
</evidence>
<feature type="compositionally biased region" description="Acidic residues" evidence="2">
    <location>
        <begin position="348"/>
        <end position="359"/>
    </location>
</feature>
<dbReference type="Gene3D" id="3.40.50.1820">
    <property type="entry name" value="alpha/beta hydrolase"/>
    <property type="match status" value="1"/>
</dbReference>
<comment type="similarity">
    <text evidence="1">Belongs to the FAM135 family.</text>
</comment>
<protein>
    <recommendedName>
        <fullName evidence="3">DUF676 domain-containing protein</fullName>
    </recommendedName>
</protein>
<reference evidence="4" key="1">
    <citation type="submission" date="2023-07" db="EMBL/GenBank/DDBJ databases">
        <authorList>
            <consortium name="AG Swart"/>
            <person name="Singh M."/>
            <person name="Singh A."/>
            <person name="Seah K."/>
            <person name="Emmerich C."/>
        </authorList>
    </citation>
    <scope>NUCLEOTIDE SEQUENCE</scope>
    <source>
        <strain evidence="4">DP1</strain>
    </source>
</reference>
<dbReference type="Proteomes" id="UP001295684">
    <property type="component" value="Unassembled WGS sequence"/>
</dbReference>
<dbReference type="InterPro" id="IPR029058">
    <property type="entry name" value="AB_hydrolase_fold"/>
</dbReference>
<accession>A0AAD1Y9I9</accession>
<dbReference type="AlphaFoldDB" id="A0AAD1Y9I9"/>
<dbReference type="InterPro" id="IPR022122">
    <property type="entry name" value="DUF3657"/>
</dbReference>
<feature type="domain" description="DUF676" evidence="3">
    <location>
        <begin position="539"/>
        <end position="725"/>
    </location>
</feature>
<keyword evidence="5" id="KW-1185">Reference proteome</keyword>
<proteinExistence type="inferred from homology"/>
<dbReference type="SUPFAM" id="SSF53474">
    <property type="entry name" value="alpha/beta-Hydrolases"/>
    <property type="match status" value="1"/>
</dbReference>
<feature type="region of interest" description="Disordered" evidence="2">
    <location>
        <begin position="326"/>
        <end position="359"/>
    </location>
</feature>
<dbReference type="InterPro" id="IPR044294">
    <property type="entry name" value="Lipase-like"/>
</dbReference>
<evidence type="ECO:0000313" key="5">
    <source>
        <dbReference type="Proteomes" id="UP001295684"/>
    </source>
</evidence>
<dbReference type="PANTHER" id="PTHR12482:SF5">
    <property type="entry name" value="DUF676 DOMAIN-CONTAINING PROTEIN"/>
    <property type="match status" value="1"/>
</dbReference>
<dbReference type="Pfam" id="PF12394">
    <property type="entry name" value="DUF3657"/>
    <property type="match status" value="1"/>
</dbReference>
<feature type="compositionally biased region" description="Basic and acidic residues" evidence="2">
    <location>
        <begin position="326"/>
        <end position="343"/>
    </location>
</feature>